<gene>
    <name evidence="3" type="ORF">GCM10010365_76190</name>
</gene>
<dbReference type="EMBL" id="BMVW01000037">
    <property type="protein sequence ID" value="GGZ44611.1"/>
    <property type="molecule type" value="Genomic_DNA"/>
</dbReference>
<evidence type="ECO:0000256" key="1">
    <source>
        <dbReference type="SAM" id="MobiDB-lite"/>
    </source>
</evidence>
<feature type="domain" description="DUF317" evidence="2">
    <location>
        <begin position="6"/>
        <end position="72"/>
    </location>
</feature>
<name>A0A918QFN7_9ACTN</name>
<dbReference type="InterPro" id="IPR005523">
    <property type="entry name" value="DUF317_SPDY"/>
</dbReference>
<accession>A0A918QFN7</accession>
<comment type="caution">
    <text evidence="3">The sequence shown here is derived from an EMBL/GenBank/DDBJ whole genome shotgun (WGS) entry which is preliminary data.</text>
</comment>
<keyword evidence="4" id="KW-1185">Reference proteome</keyword>
<reference evidence="3" key="1">
    <citation type="journal article" date="2014" name="Int. J. Syst. Evol. Microbiol.">
        <title>Complete genome sequence of Corynebacterium casei LMG S-19264T (=DSM 44701T), isolated from a smear-ripened cheese.</title>
        <authorList>
            <consortium name="US DOE Joint Genome Institute (JGI-PGF)"/>
            <person name="Walter F."/>
            <person name="Albersmeier A."/>
            <person name="Kalinowski J."/>
            <person name="Ruckert C."/>
        </authorList>
    </citation>
    <scope>NUCLEOTIDE SEQUENCE</scope>
    <source>
        <strain evidence="3">JCM 4815</strain>
    </source>
</reference>
<organism evidence="3 4">
    <name type="scientific">Streptomyces poonensis</name>
    <dbReference type="NCBI Taxonomy" id="68255"/>
    <lineage>
        <taxon>Bacteria</taxon>
        <taxon>Bacillati</taxon>
        <taxon>Actinomycetota</taxon>
        <taxon>Actinomycetes</taxon>
        <taxon>Kitasatosporales</taxon>
        <taxon>Streptomycetaceae</taxon>
        <taxon>Streptomyces</taxon>
    </lineage>
</organism>
<dbReference type="AlphaFoldDB" id="A0A918QFN7"/>
<feature type="compositionally biased region" description="Low complexity" evidence="1">
    <location>
        <begin position="117"/>
        <end position="130"/>
    </location>
</feature>
<dbReference type="Proteomes" id="UP000622166">
    <property type="component" value="Unassembled WGS sequence"/>
</dbReference>
<protein>
    <recommendedName>
        <fullName evidence="2">DUF317 domain-containing protein</fullName>
    </recommendedName>
</protein>
<evidence type="ECO:0000313" key="3">
    <source>
        <dbReference type="EMBL" id="GGZ44611.1"/>
    </source>
</evidence>
<dbReference type="Pfam" id="PF03771">
    <property type="entry name" value="SPDY"/>
    <property type="match status" value="1"/>
</dbReference>
<evidence type="ECO:0000259" key="2">
    <source>
        <dbReference type="Pfam" id="PF03771"/>
    </source>
</evidence>
<reference evidence="3" key="2">
    <citation type="submission" date="2020-09" db="EMBL/GenBank/DDBJ databases">
        <authorList>
            <person name="Sun Q."/>
            <person name="Ohkuma M."/>
        </authorList>
    </citation>
    <scope>NUCLEOTIDE SEQUENCE</scope>
    <source>
        <strain evidence="3">JCM 4815</strain>
    </source>
</reference>
<proteinExistence type="predicted"/>
<feature type="region of interest" description="Disordered" evidence="1">
    <location>
        <begin position="93"/>
        <end position="137"/>
    </location>
</feature>
<evidence type="ECO:0000313" key="4">
    <source>
        <dbReference type="Proteomes" id="UP000622166"/>
    </source>
</evidence>
<sequence length="137" mass="14908">MFAVQSADGLAGLEFTTGHLDPETELTTRDTRWQLWAGTSLARPFWYATASTDTPVALVRAVTECVSDPAPLPRWRQDAYSYVKGFAQLAPILPPVPPAPTPLDVQRAASRRPATLPTSSVPRRSTTSRPAVPGPRR</sequence>